<reference evidence="1 2" key="1">
    <citation type="submission" date="2013-02" db="EMBL/GenBank/DDBJ databases">
        <authorList>
            <person name="Fiebig A."/>
            <person name="Goeker M."/>
            <person name="Klenk H.-P.P."/>
        </authorList>
    </citation>
    <scope>NUCLEOTIDE SEQUENCE [LARGE SCALE GENOMIC DNA]</scope>
    <source>
        <strain evidence="1 2">DSM 19309</strain>
    </source>
</reference>
<dbReference type="RefSeq" id="WP_156362805.1">
    <property type="nucleotide sequence ID" value="NZ_KK088565.1"/>
</dbReference>
<gene>
    <name evidence="1" type="ORF">Rumeso_04390</name>
</gene>
<comment type="caution">
    <text evidence="1">The sequence shown here is derived from an EMBL/GenBank/DDBJ whole genome shotgun (WGS) entry which is preliminary data.</text>
</comment>
<sequence length="58" mass="6983">MKHQKTEDRRGEDKLARVIRTAEQVLAEAYRRASGREMIESQLRVRESVVREMRRRLT</sequence>
<dbReference type="EMBL" id="AOSK01000124">
    <property type="protein sequence ID" value="EYD74019.1"/>
    <property type="molecule type" value="Genomic_DNA"/>
</dbReference>
<evidence type="ECO:0000313" key="1">
    <source>
        <dbReference type="EMBL" id="EYD74019.1"/>
    </source>
</evidence>
<dbReference type="HOGENOM" id="CLU_2976531_0_0_5"/>
<evidence type="ECO:0000313" key="2">
    <source>
        <dbReference type="Proteomes" id="UP000019666"/>
    </source>
</evidence>
<organism evidence="1 2">
    <name type="scientific">Rubellimicrobium mesophilum DSM 19309</name>
    <dbReference type="NCBI Taxonomy" id="442562"/>
    <lineage>
        <taxon>Bacteria</taxon>
        <taxon>Pseudomonadati</taxon>
        <taxon>Pseudomonadota</taxon>
        <taxon>Alphaproteobacteria</taxon>
        <taxon>Rhodobacterales</taxon>
        <taxon>Roseobacteraceae</taxon>
        <taxon>Rubellimicrobium</taxon>
    </lineage>
</organism>
<proteinExistence type="predicted"/>
<keyword evidence="2" id="KW-1185">Reference proteome</keyword>
<accession>A0A017HJR5</accession>
<protein>
    <submittedName>
        <fullName evidence="1">Uncharacterized protein</fullName>
    </submittedName>
</protein>
<name>A0A017HJR5_9RHOB</name>
<dbReference type="Proteomes" id="UP000019666">
    <property type="component" value="Unassembled WGS sequence"/>
</dbReference>
<dbReference type="AlphaFoldDB" id="A0A017HJR5"/>
<dbReference type="OrthoDB" id="7887575at2"/>